<dbReference type="RefSeq" id="WP_248664894.1">
    <property type="nucleotide sequence ID" value="NZ_JALPRX010000001.1"/>
</dbReference>
<evidence type="ECO:0000256" key="1">
    <source>
        <dbReference type="ARBA" id="ARBA00004236"/>
    </source>
</evidence>
<keyword evidence="6" id="KW-0966">Cell projection</keyword>
<gene>
    <name evidence="6" type="ORF">M0638_00015</name>
</gene>
<sequence>MTTEIISPWMAGGALLAVLALLWLLARLLRGVGIAARPGARRLSVQDMLPLDARRRLLLIRCDGRELLLLTGGTQDAMLGWLEAGRPDDGAAAVLT</sequence>
<keyword evidence="4" id="KW-1133">Transmembrane helix</keyword>
<dbReference type="GO" id="GO:0044781">
    <property type="term" value="P:bacterial-type flagellum organization"/>
    <property type="evidence" value="ECO:0007669"/>
    <property type="project" value="InterPro"/>
</dbReference>
<evidence type="ECO:0000256" key="4">
    <source>
        <dbReference type="ARBA" id="ARBA00022989"/>
    </source>
</evidence>
<evidence type="ECO:0000313" key="7">
    <source>
        <dbReference type="Proteomes" id="UP001139516"/>
    </source>
</evidence>
<evidence type="ECO:0000256" key="3">
    <source>
        <dbReference type="ARBA" id="ARBA00022692"/>
    </source>
</evidence>
<dbReference type="InterPro" id="IPR022781">
    <property type="entry name" value="Flagellar_biosynth_FliO"/>
</dbReference>
<evidence type="ECO:0000256" key="5">
    <source>
        <dbReference type="ARBA" id="ARBA00023136"/>
    </source>
</evidence>
<comment type="caution">
    <text evidence="6">The sequence shown here is derived from an EMBL/GenBank/DDBJ whole genome shotgun (WGS) entry which is preliminary data.</text>
</comment>
<dbReference type="Proteomes" id="UP001139516">
    <property type="component" value="Unassembled WGS sequence"/>
</dbReference>
<organism evidence="6 7">
    <name type="scientific">Roseomonas acroporae</name>
    <dbReference type="NCBI Taxonomy" id="2937791"/>
    <lineage>
        <taxon>Bacteria</taxon>
        <taxon>Pseudomonadati</taxon>
        <taxon>Pseudomonadota</taxon>
        <taxon>Alphaproteobacteria</taxon>
        <taxon>Acetobacterales</taxon>
        <taxon>Roseomonadaceae</taxon>
        <taxon>Roseomonas</taxon>
    </lineage>
</organism>
<keyword evidence="3" id="KW-0812">Transmembrane</keyword>
<keyword evidence="5" id="KW-0472">Membrane</keyword>
<accession>A0A9X1Y251</accession>
<comment type="subcellular location">
    <subcellularLocation>
        <location evidence="1">Cell membrane</location>
    </subcellularLocation>
</comment>
<keyword evidence="6" id="KW-0282">Flagellum</keyword>
<dbReference type="AlphaFoldDB" id="A0A9X1Y251"/>
<evidence type="ECO:0000313" key="6">
    <source>
        <dbReference type="EMBL" id="MCK8782764.1"/>
    </source>
</evidence>
<reference evidence="6" key="1">
    <citation type="submission" date="2022-04" db="EMBL/GenBank/DDBJ databases">
        <title>Roseomonas acroporae sp. nov., isolated from coral Acropora digitifera.</title>
        <authorList>
            <person name="Sun H."/>
        </authorList>
    </citation>
    <scope>NUCLEOTIDE SEQUENCE</scope>
    <source>
        <strain evidence="6">NAR14</strain>
    </source>
</reference>
<dbReference type="GO" id="GO:0016020">
    <property type="term" value="C:membrane"/>
    <property type="evidence" value="ECO:0007669"/>
    <property type="project" value="InterPro"/>
</dbReference>
<dbReference type="EMBL" id="JALPRX010000001">
    <property type="protein sequence ID" value="MCK8782764.1"/>
    <property type="molecule type" value="Genomic_DNA"/>
</dbReference>
<proteinExistence type="predicted"/>
<keyword evidence="2" id="KW-1003">Cell membrane</keyword>
<dbReference type="Pfam" id="PF04347">
    <property type="entry name" value="FliO"/>
    <property type="match status" value="1"/>
</dbReference>
<keyword evidence="6" id="KW-0969">Cilium</keyword>
<name>A0A9X1Y251_9PROT</name>
<protein>
    <submittedName>
        <fullName evidence="6">Flagellar biosynthetic protein FliO</fullName>
    </submittedName>
</protein>
<keyword evidence="7" id="KW-1185">Reference proteome</keyword>
<evidence type="ECO:0000256" key="2">
    <source>
        <dbReference type="ARBA" id="ARBA00022475"/>
    </source>
</evidence>